<proteinExistence type="predicted"/>
<gene>
    <name evidence="1" type="ORF">LFYK43_16300</name>
</gene>
<organism evidence="1 2">
    <name type="scientific">Ligilactobacillus salitolerans</name>
    <dbReference type="NCBI Taxonomy" id="1808352"/>
    <lineage>
        <taxon>Bacteria</taxon>
        <taxon>Bacillati</taxon>
        <taxon>Bacillota</taxon>
        <taxon>Bacilli</taxon>
        <taxon>Lactobacillales</taxon>
        <taxon>Lactobacillaceae</taxon>
        <taxon>Ligilactobacillus</taxon>
    </lineage>
</organism>
<dbReference type="Proteomes" id="UP000286848">
    <property type="component" value="Unassembled WGS sequence"/>
</dbReference>
<comment type="caution">
    <text evidence="1">The sequence shown here is derived from an EMBL/GenBank/DDBJ whole genome shotgun (WGS) entry which is preliminary data.</text>
</comment>
<evidence type="ECO:0000313" key="1">
    <source>
        <dbReference type="EMBL" id="GBG95171.1"/>
    </source>
</evidence>
<reference evidence="1 2" key="1">
    <citation type="journal article" date="2019" name="Int. J. Syst. Evol. Microbiol.">
        <title>Lactobacillus salitolerans sp. nov., a novel lactic acid bacterium isolated from spent mushroom substrates.</title>
        <authorList>
            <person name="Tohno M."/>
            <person name="Tanizawa Y."/>
            <person name="Kojima Y."/>
            <person name="Sakamoto M."/>
            <person name="Nakamura Y."/>
            <person name="Ohkuma M."/>
            <person name="Kobayashi H."/>
        </authorList>
    </citation>
    <scope>NUCLEOTIDE SEQUENCE [LARGE SCALE GENOMIC DNA]</scope>
    <source>
        <strain evidence="1 2">YK43</strain>
    </source>
</reference>
<dbReference type="RefSeq" id="WP_158609213.1">
    <property type="nucleotide sequence ID" value="NZ_BFFP01000027.1"/>
</dbReference>
<accession>A0A401IUF3</accession>
<protein>
    <submittedName>
        <fullName evidence="1">Uncharacterized protein</fullName>
    </submittedName>
</protein>
<dbReference type="EMBL" id="BFFP01000027">
    <property type="protein sequence ID" value="GBG95171.1"/>
    <property type="molecule type" value="Genomic_DNA"/>
</dbReference>
<name>A0A401IUF3_9LACO</name>
<evidence type="ECO:0000313" key="2">
    <source>
        <dbReference type="Proteomes" id="UP000286848"/>
    </source>
</evidence>
<dbReference type="AlphaFoldDB" id="A0A401IUF3"/>
<sequence length="50" mass="5818">MDWNDLSERQRVHFAKGEYLNRKEDEPFKIAGTGKIGYVSKKVNDSDTDE</sequence>
<keyword evidence="2" id="KW-1185">Reference proteome</keyword>